<dbReference type="Pfam" id="PF15978">
    <property type="entry name" value="TnsD"/>
    <property type="match status" value="1"/>
</dbReference>
<gene>
    <name evidence="3" type="ORF">GCM10008905_00690</name>
</gene>
<dbReference type="InterPro" id="IPR032750">
    <property type="entry name" value="TnsD_C"/>
</dbReference>
<keyword evidence="4" id="KW-1185">Reference proteome</keyword>
<evidence type="ECO:0000313" key="4">
    <source>
        <dbReference type="Proteomes" id="UP001500339"/>
    </source>
</evidence>
<dbReference type="InterPro" id="IPR009492">
    <property type="entry name" value="TniQ"/>
</dbReference>
<evidence type="ECO:0000313" key="3">
    <source>
        <dbReference type="EMBL" id="GAA0716359.1"/>
    </source>
</evidence>
<dbReference type="Pfam" id="PF06527">
    <property type="entry name" value="TniQ"/>
    <property type="match status" value="1"/>
</dbReference>
<dbReference type="EMBL" id="BAAACF010000001">
    <property type="protein sequence ID" value="GAA0716359.1"/>
    <property type="molecule type" value="Genomic_DNA"/>
</dbReference>
<protein>
    <submittedName>
        <fullName evidence="3">TnsD family Tn7-like transposition protein</fullName>
    </submittedName>
</protein>
<accession>A0ABP3TV53</accession>
<dbReference type="Proteomes" id="UP001500339">
    <property type="component" value="Unassembled WGS sequence"/>
</dbReference>
<reference evidence="4" key="1">
    <citation type="journal article" date="2019" name="Int. J. Syst. Evol. Microbiol.">
        <title>The Global Catalogue of Microorganisms (GCM) 10K type strain sequencing project: providing services to taxonomists for standard genome sequencing and annotation.</title>
        <authorList>
            <consortium name="The Broad Institute Genomics Platform"/>
            <consortium name="The Broad Institute Genome Sequencing Center for Infectious Disease"/>
            <person name="Wu L."/>
            <person name="Ma J."/>
        </authorList>
    </citation>
    <scope>NUCLEOTIDE SEQUENCE [LARGE SCALE GENOMIC DNA]</scope>
    <source>
        <strain evidence="4">JCM 1405</strain>
    </source>
</reference>
<sequence length="632" mass="74995">MIHFFTDPYKDEVIYSAIARYHYYIGNIDYKDTLEELFDKRSIIPSLEIGSNFNILVKKLGNRYTEENIIKNHTIFPFYSPFLLKHRKEEILKDIKYKDGKGIYTKLGMVAGSICRKDGIYYCSFCANKEIQEYGEAYIHREHQLQGAFICPHHGAELKKYPLDRSNSSRIEFIRLDKKLLDLRNITSLHMRYYDHLYKLSKDAYYLLKSDLGYVCKEKILNKYRNILYSRGFTTSSKRVKQRELYEEFISFYGNGFLELMESSVDNDDEYNWLRVATRDLKRAVHPIRHILLINFLESNIEKFFKGINKEFNPFGEGAWPCLNKVSDHYKQNVVTNLKVTEDYKSRAPVGTFTCECGFTYSRKGPDKLEEDKYKIGRLKSFGEAWENKLKEYLNEGEYGLRELARLMYCDPKTIIKFDRLLGINYFKSQIEIVENDKKTMNVDMIDVYKKNILKAIGKKLTLSRTEIRQICKKEYSYLYRKDKKWLLNNLPIKPKGNNNIRNVDWDKRDKEILSLIKTKYKELLSREVPIRITKSCIGKVLGILATLEKNLHKLPKTEKYINTIIETVEEFQVRRCKNIIDNKFQNEEDIKLWEVQRIAGIRTRDFKNIKVEILSYIKAKENRGIYEQSYS</sequence>
<dbReference type="RefSeq" id="WP_343765229.1">
    <property type="nucleotide sequence ID" value="NZ_BAAACF010000001.1"/>
</dbReference>
<evidence type="ECO:0000259" key="1">
    <source>
        <dbReference type="Pfam" id="PF06527"/>
    </source>
</evidence>
<organism evidence="3 4">
    <name type="scientific">Clostridium malenominatum</name>
    <dbReference type="NCBI Taxonomy" id="1539"/>
    <lineage>
        <taxon>Bacteria</taxon>
        <taxon>Bacillati</taxon>
        <taxon>Bacillota</taxon>
        <taxon>Clostridia</taxon>
        <taxon>Eubacteriales</taxon>
        <taxon>Clostridiaceae</taxon>
        <taxon>Clostridium</taxon>
    </lineage>
</organism>
<feature type="domain" description="TniQ" evidence="1">
    <location>
        <begin position="4"/>
        <end position="158"/>
    </location>
</feature>
<comment type="caution">
    <text evidence="3">The sequence shown here is derived from an EMBL/GenBank/DDBJ whole genome shotgun (WGS) entry which is preliminary data.</text>
</comment>
<proteinExistence type="predicted"/>
<evidence type="ECO:0000259" key="2">
    <source>
        <dbReference type="Pfam" id="PF15978"/>
    </source>
</evidence>
<name>A0ABP3TV53_9CLOT</name>
<feature type="domain" description="Transposon Tn7 transposition protein TnsD C-terminal" evidence="2">
    <location>
        <begin position="200"/>
        <end position="562"/>
    </location>
</feature>